<sequence>MSSFVCYQTFVFPCSSLLLRVEEEGGRGEKRGVVLGGGTQSMHACVA</sequence>
<accession>A0A9E7F301</accession>
<dbReference type="EMBL" id="CP097504">
    <property type="protein sequence ID" value="URD87686.1"/>
    <property type="molecule type" value="Genomic_DNA"/>
</dbReference>
<name>A0A9E7F301_9LILI</name>
<protein>
    <submittedName>
        <fullName evidence="1">Uncharacterized protein</fullName>
    </submittedName>
</protein>
<gene>
    <name evidence="1" type="ORF">MUK42_27992</name>
</gene>
<evidence type="ECO:0000313" key="1">
    <source>
        <dbReference type="EMBL" id="URD87686.1"/>
    </source>
</evidence>
<organism evidence="1 2">
    <name type="scientific">Musa troglodytarum</name>
    <name type="common">fe'i banana</name>
    <dbReference type="NCBI Taxonomy" id="320322"/>
    <lineage>
        <taxon>Eukaryota</taxon>
        <taxon>Viridiplantae</taxon>
        <taxon>Streptophyta</taxon>
        <taxon>Embryophyta</taxon>
        <taxon>Tracheophyta</taxon>
        <taxon>Spermatophyta</taxon>
        <taxon>Magnoliopsida</taxon>
        <taxon>Liliopsida</taxon>
        <taxon>Zingiberales</taxon>
        <taxon>Musaceae</taxon>
        <taxon>Musa</taxon>
    </lineage>
</organism>
<evidence type="ECO:0000313" key="2">
    <source>
        <dbReference type="Proteomes" id="UP001055439"/>
    </source>
</evidence>
<reference evidence="1" key="1">
    <citation type="submission" date="2022-05" db="EMBL/GenBank/DDBJ databases">
        <title>The Musa troglodytarum L. genome provides insights into the mechanism of non-climacteric behaviour and enrichment of carotenoids.</title>
        <authorList>
            <person name="Wang J."/>
        </authorList>
    </citation>
    <scope>NUCLEOTIDE SEQUENCE</scope>
    <source>
        <tissue evidence="1">Leaf</tissue>
    </source>
</reference>
<dbReference type="Proteomes" id="UP001055439">
    <property type="component" value="Chromosome 2"/>
</dbReference>
<dbReference type="AlphaFoldDB" id="A0A9E7F301"/>
<proteinExistence type="predicted"/>
<keyword evidence="2" id="KW-1185">Reference proteome</keyword>